<dbReference type="PANTHER" id="PTHR47524">
    <property type="entry name" value="20S RRNA ACCUMULATION PROTEIN 4"/>
    <property type="match status" value="1"/>
</dbReference>
<comment type="caution">
    <text evidence="3">The sequence shown here is derived from an EMBL/GenBank/DDBJ whole genome shotgun (WGS) entry which is preliminary data.</text>
</comment>
<proteinExistence type="predicted"/>
<organism evidence="3 4">
    <name type="scientific">Crepidotus variabilis</name>
    <dbReference type="NCBI Taxonomy" id="179855"/>
    <lineage>
        <taxon>Eukaryota</taxon>
        <taxon>Fungi</taxon>
        <taxon>Dikarya</taxon>
        <taxon>Basidiomycota</taxon>
        <taxon>Agaricomycotina</taxon>
        <taxon>Agaricomycetes</taxon>
        <taxon>Agaricomycetidae</taxon>
        <taxon>Agaricales</taxon>
        <taxon>Agaricineae</taxon>
        <taxon>Crepidotaceae</taxon>
        <taxon>Crepidotus</taxon>
    </lineage>
</organism>
<keyword evidence="4" id="KW-1185">Reference proteome</keyword>
<name>A0A9P6E561_9AGAR</name>
<dbReference type="AlphaFoldDB" id="A0A9P6E561"/>
<feature type="domain" description="Programmed cell death protein 2 C-terminal" evidence="2">
    <location>
        <begin position="255"/>
        <end position="423"/>
    </location>
</feature>
<feature type="compositionally biased region" description="Polar residues" evidence="1">
    <location>
        <begin position="141"/>
        <end position="150"/>
    </location>
</feature>
<sequence>MELLVQMWCPFEDSPMDRALYVWGCARSGCQRKDGSVRAWRGLRYNAVYAAKLEKKKEKEERRLKAIEEKAMLNATRIAEQSGGTRANPFSMTKSLRVNPFAFSSNPKQDASPFGRDTSSLGAQIFGAGKANPVTSEDKSVSSTTVNEPSEIQDEESQDMGQEVGDEDSDSDAASLIEALASTAISESQWKEAPLYAPIYLSTVSEYVPPQPKEKVPKGVKVDDADLDDMGKKKKSKDMDLNWIKETYENSMEVDQVFERFMKRVEWESEQCIRYELKGTPLPFATDKTFDLLWYSPPEDPLPVTKAVFKVTTTQKRMFNPSAVAPCSQCGAARVFECQLMPNLINILQVNPVGGKSEGEEKITDEERRKEVEKVLKGGGDLTEKRGMEWGTCMIFSCGQDCSISGLKGEKDVWREEIVYVQWDV</sequence>
<evidence type="ECO:0000313" key="3">
    <source>
        <dbReference type="EMBL" id="KAF9522690.1"/>
    </source>
</evidence>
<evidence type="ECO:0000259" key="2">
    <source>
        <dbReference type="Pfam" id="PF04194"/>
    </source>
</evidence>
<dbReference type="GO" id="GO:0005737">
    <property type="term" value="C:cytoplasm"/>
    <property type="evidence" value="ECO:0007669"/>
    <property type="project" value="InterPro"/>
</dbReference>
<dbReference type="PANTHER" id="PTHR47524:SF1">
    <property type="entry name" value="20S RRNA ACCUMULATION PROTEIN 4"/>
    <property type="match status" value="1"/>
</dbReference>
<dbReference type="OrthoDB" id="443682at2759"/>
<feature type="compositionally biased region" description="Basic and acidic residues" evidence="1">
    <location>
        <begin position="212"/>
        <end position="224"/>
    </location>
</feature>
<dbReference type="Pfam" id="PF04194">
    <property type="entry name" value="PDCD2_C"/>
    <property type="match status" value="1"/>
</dbReference>
<evidence type="ECO:0000256" key="1">
    <source>
        <dbReference type="SAM" id="MobiDB-lite"/>
    </source>
</evidence>
<dbReference type="InterPro" id="IPR007320">
    <property type="entry name" value="PDCD2_C"/>
</dbReference>
<dbReference type="GO" id="GO:0030490">
    <property type="term" value="P:maturation of SSU-rRNA"/>
    <property type="evidence" value="ECO:0007669"/>
    <property type="project" value="TreeGrafter"/>
</dbReference>
<feature type="region of interest" description="Disordered" evidence="1">
    <location>
        <begin position="129"/>
        <end position="172"/>
    </location>
</feature>
<dbReference type="Proteomes" id="UP000807306">
    <property type="component" value="Unassembled WGS sequence"/>
</dbReference>
<reference evidence="3" key="1">
    <citation type="submission" date="2020-11" db="EMBL/GenBank/DDBJ databases">
        <authorList>
            <consortium name="DOE Joint Genome Institute"/>
            <person name="Ahrendt S."/>
            <person name="Riley R."/>
            <person name="Andreopoulos W."/>
            <person name="Labutti K."/>
            <person name="Pangilinan J."/>
            <person name="Ruiz-Duenas F.J."/>
            <person name="Barrasa J.M."/>
            <person name="Sanchez-Garcia M."/>
            <person name="Camarero S."/>
            <person name="Miyauchi S."/>
            <person name="Serrano A."/>
            <person name="Linde D."/>
            <person name="Babiker R."/>
            <person name="Drula E."/>
            <person name="Ayuso-Fernandez I."/>
            <person name="Pacheco R."/>
            <person name="Padilla G."/>
            <person name="Ferreira P."/>
            <person name="Barriuso J."/>
            <person name="Kellner H."/>
            <person name="Castanera R."/>
            <person name="Alfaro M."/>
            <person name="Ramirez L."/>
            <person name="Pisabarro A.G."/>
            <person name="Kuo A."/>
            <person name="Tritt A."/>
            <person name="Lipzen A."/>
            <person name="He G."/>
            <person name="Yan M."/>
            <person name="Ng V."/>
            <person name="Cullen D."/>
            <person name="Martin F."/>
            <person name="Rosso M.-N."/>
            <person name="Henrissat B."/>
            <person name="Hibbett D."/>
            <person name="Martinez A.T."/>
            <person name="Grigoriev I.V."/>
        </authorList>
    </citation>
    <scope>NUCLEOTIDE SEQUENCE</scope>
    <source>
        <strain evidence="3">CBS 506.95</strain>
    </source>
</reference>
<dbReference type="EMBL" id="MU157937">
    <property type="protein sequence ID" value="KAF9522690.1"/>
    <property type="molecule type" value="Genomic_DNA"/>
</dbReference>
<feature type="compositionally biased region" description="Acidic residues" evidence="1">
    <location>
        <begin position="151"/>
        <end position="171"/>
    </location>
</feature>
<protein>
    <submittedName>
        <fullName evidence="3">Programmed cell death protein 2</fullName>
    </submittedName>
</protein>
<gene>
    <name evidence="3" type="ORF">CPB83DRAFT_864075</name>
</gene>
<accession>A0A9P6E561</accession>
<feature type="region of interest" description="Disordered" evidence="1">
    <location>
        <begin position="212"/>
        <end position="233"/>
    </location>
</feature>
<evidence type="ECO:0000313" key="4">
    <source>
        <dbReference type="Proteomes" id="UP000807306"/>
    </source>
</evidence>